<protein>
    <recommendedName>
        <fullName evidence="4">Encoded protein</fullName>
    </recommendedName>
</protein>
<dbReference type="EMBL" id="MU069437">
    <property type="protein sequence ID" value="KAF5843850.1"/>
    <property type="molecule type" value="Genomic_DNA"/>
</dbReference>
<feature type="region of interest" description="Disordered" evidence="1">
    <location>
        <begin position="44"/>
        <end position="67"/>
    </location>
</feature>
<gene>
    <name evidence="2" type="ORF">DUNSADRAFT_5088</name>
</gene>
<reference evidence="2" key="1">
    <citation type="submission" date="2017-08" db="EMBL/GenBank/DDBJ databases">
        <authorList>
            <person name="Polle J.E."/>
            <person name="Barry K."/>
            <person name="Cushman J."/>
            <person name="Schmutz J."/>
            <person name="Tran D."/>
            <person name="Hathwaick L.T."/>
            <person name="Yim W.C."/>
            <person name="Jenkins J."/>
            <person name="Mckie-Krisberg Z.M."/>
            <person name="Prochnik S."/>
            <person name="Lindquist E."/>
            <person name="Dockter R.B."/>
            <person name="Adam C."/>
            <person name="Molina H."/>
            <person name="Bunkerborg J."/>
            <person name="Jin E."/>
            <person name="Buchheim M."/>
            <person name="Magnuson J."/>
        </authorList>
    </citation>
    <scope>NUCLEOTIDE SEQUENCE</scope>
    <source>
        <strain evidence="2">CCAP 19/18</strain>
    </source>
</reference>
<sequence length="67" mass="7083">MRLGMPAQACWSRLLPPKNASTEDEASIDAAIDTPLVHVLSRGKPLSSFGRAPRGGQESMRAAGSMC</sequence>
<accession>A0ABQ7HAG9</accession>
<comment type="caution">
    <text evidence="2">The sequence shown here is derived from an EMBL/GenBank/DDBJ whole genome shotgun (WGS) entry which is preliminary data.</text>
</comment>
<proteinExistence type="predicted"/>
<name>A0ABQ7HAG9_DUNSA</name>
<evidence type="ECO:0000256" key="1">
    <source>
        <dbReference type="SAM" id="MobiDB-lite"/>
    </source>
</evidence>
<organism evidence="2 3">
    <name type="scientific">Dunaliella salina</name>
    <name type="common">Green alga</name>
    <name type="synonym">Protococcus salinus</name>
    <dbReference type="NCBI Taxonomy" id="3046"/>
    <lineage>
        <taxon>Eukaryota</taxon>
        <taxon>Viridiplantae</taxon>
        <taxon>Chlorophyta</taxon>
        <taxon>core chlorophytes</taxon>
        <taxon>Chlorophyceae</taxon>
        <taxon>CS clade</taxon>
        <taxon>Chlamydomonadales</taxon>
        <taxon>Dunaliellaceae</taxon>
        <taxon>Dunaliella</taxon>
    </lineage>
</organism>
<keyword evidence="3" id="KW-1185">Reference proteome</keyword>
<evidence type="ECO:0008006" key="4">
    <source>
        <dbReference type="Google" id="ProtNLM"/>
    </source>
</evidence>
<evidence type="ECO:0000313" key="3">
    <source>
        <dbReference type="Proteomes" id="UP000815325"/>
    </source>
</evidence>
<evidence type="ECO:0000313" key="2">
    <source>
        <dbReference type="EMBL" id="KAF5843850.1"/>
    </source>
</evidence>
<dbReference type="Proteomes" id="UP000815325">
    <property type="component" value="Unassembled WGS sequence"/>
</dbReference>